<dbReference type="AlphaFoldDB" id="A0A5J4WPN2"/>
<accession>A0A5J4WPN2</accession>
<evidence type="ECO:0000313" key="3">
    <source>
        <dbReference type="EMBL" id="KAA6396921.1"/>
    </source>
</evidence>
<keyword evidence="1" id="KW-0175">Coiled coil</keyword>
<feature type="region of interest" description="Disordered" evidence="2">
    <location>
        <begin position="1"/>
        <end position="27"/>
    </location>
</feature>
<comment type="caution">
    <text evidence="3">The sequence shown here is derived from an EMBL/GenBank/DDBJ whole genome shotgun (WGS) entry which is preliminary data.</text>
</comment>
<protein>
    <submittedName>
        <fullName evidence="3">Uncharacterized protein</fullName>
    </submittedName>
</protein>
<dbReference type="EMBL" id="SNRW01001311">
    <property type="protein sequence ID" value="KAA6396921.1"/>
    <property type="molecule type" value="Genomic_DNA"/>
</dbReference>
<gene>
    <name evidence="3" type="ORF">EZS28_007549</name>
</gene>
<feature type="coiled-coil region" evidence="1">
    <location>
        <begin position="84"/>
        <end position="111"/>
    </location>
</feature>
<organism evidence="3 4">
    <name type="scientific">Streblomastix strix</name>
    <dbReference type="NCBI Taxonomy" id="222440"/>
    <lineage>
        <taxon>Eukaryota</taxon>
        <taxon>Metamonada</taxon>
        <taxon>Preaxostyla</taxon>
        <taxon>Oxymonadida</taxon>
        <taxon>Streblomastigidae</taxon>
        <taxon>Streblomastix</taxon>
    </lineage>
</organism>
<sequence>MSKSDEIHEVVADFTGQEGDLSYKPDSLGEYKIDQHFKSSESDSTSQSLKLDSNNIQKPHLQSEIPTSTQIANMQETLNVDDKSSQVQNKIETSQSELTRLTTEVQHLTTELSQLKPITTSPKQQSKHDLKHQQIQQSVPPCLNPNIPQGIIPDDKYDYQEGSKIIHSDKKGCSTVAFDTVISNGIVRFGGFFEHPSYSPLIIIGIADSSTVFGSNEWPDDGKNEKKTVCYSNFGRISHIGYGIPGNSPIELNKTVSCEIFLRVNNSSFTITEFENVQYSSAKGGIKGQRIVEWGKEWKR</sequence>
<name>A0A5J4WPN2_9EUKA</name>
<evidence type="ECO:0000256" key="1">
    <source>
        <dbReference type="SAM" id="Coils"/>
    </source>
</evidence>
<dbReference type="Proteomes" id="UP000324800">
    <property type="component" value="Unassembled WGS sequence"/>
</dbReference>
<feature type="compositionally biased region" description="Basic and acidic residues" evidence="2">
    <location>
        <begin position="1"/>
        <end position="11"/>
    </location>
</feature>
<evidence type="ECO:0000256" key="2">
    <source>
        <dbReference type="SAM" id="MobiDB-lite"/>
    </source>
</evidence>
<evidence type="ECO:0000313" key="4">
    <source>
        <dbReference type="Proteomes" id="UP000324800"/>
    </source>
</evidence>
<proteinExistence type="predicted"/>
<reference evidence="3 4" key="1">
    <citation type="submission" date="2019-03" db="EMBL/GenBank/DDBJ databases">
        <title>Single cell metagenomics reveals metabolic interactions within the superorganism composed of flagellate Streblomastix strix and complex community of Bacteroidetes bacteria on its surface.</title>
        <authorList>
            <person name="Treitli S.C."/>
            <person name="Kolisko M."/>
            <person name="Husnik F."/>
            <person name="Keeling P."/>
            <person name="Hampl V."/>
        </authorList>
    </citation>
    <scope>NUCLEOTIDE SEQUENCE [LARGE SCALE GENOMIC DNA]</scope>
    <source>
        <strain evidence="3">ST1C</strain>
    </source>
</reference>